<keyword evidence="4 12" id="KW-0808">Transferase</keyword>
<dbReference type="PROSITE" id="PS01331">
    <property type="entry name" value="THYMIDYLATE_KINASE"/>
    <property type="match status" value="1"/>
</dbReference>
<dbReference type="RefSeq" id="WP_136132201.1">
    <property type="nucleotide sequence ID" value="NZ_PDKR01000001.1"/>
</dbReference>
<dbReference type="OrthoDB" id="9774907at2"/>
<dbReference type="GO" id="GO:0005524">
    <property type="term" value="F:ATP binding"/>
    <property type="evidence" value="ECO:0007669"/>
    <property type="project" value="UniProtKB-UniRule"/>
</dbReference>
<keyword evidence="5 12" id="KW-0545">Nucleotide biosynthesis</keyword>
<evidence type="ECO:0000256" key="2">
    <source>
        <dbReference type="ARBA" id="ARBA00012980"/>
    </source>
</evidence>
<evidence type="ECO:0000256" key="7">
    <source>
        <dbReference type="ARBA" id="ARBA00022777"/>
    </source>
</evidence>
<dbReference type="GO" id="GO:0006233">
    <property type="term" value="P:dTDP biosynthetic process"/>
    <property type="evidence" value="ECO:0007669"/>
    <property type="project" value="InterPro"/>
</dbReference>
<dbReference type="AlphaFoldDB" id="A0A2P5T2F3"/>
<dbReference type="FunFam" id="3.40.50.300:FF:000225">
    <property type="entry name" value="Thymidylate kinase"/>
    <property type="match status" value="1"/>
</dbReference>
<dbReference type="PANTHER" id="PTHR10344:SF4">
    <property type="entry name" value="UMP-CMP KINASE 2, MITOCHONDRIAL"/>
    <property type="match status" value="1"/>
</dbReference>
<evidence type="ECO:0000259" key="13">
    <source>
        <dbReference type="Pfam" id="PF02223"/>
    </source>
</evidence>
<evidence type="ECO:0000256" key="1">
    <source>
        <dbReference type="ARBA" id="ARBA00009776"/>
    </source>
</evidence>
<name>A0A2P5T2F3_9GAMM</name>
<dbReference type="InterPro" id="IPR027417">
    <property type="entry name" value="P-loop_NTPase"/>
</dbReference>
<evidence type="ECO:0000256" key="5">
    <source>
        <dbReference type="ARBA" id="ARBA00022727"/>
    </source>
</evidence>
<accession>A0A2P5T2F3</accession>
<evidence type="ECO:0000256" key="10">
    <source>
        <dbReference type="ARBA" id="ARBA00048743"/>
    </source>
</evidence>
<keyword evidence="7 12" id="KW-0418">Kinase</keyword>
<keyword evidence="8 12" id="KW-0067">ATP-binding</keyword>
<evidence type="ECO:0000256" key="8">
    <source>
        <dbReference type="ARBA" id="ARBA00022840"/>
    </source>
</evidence>
<keyword evidence="6 12" id="KW-0547">Nucleotide-binding</keyword>
<dbReference type="InterPro" id="IPR039430">
    <property type="entry name" value="Thymidylate_kin-like_dom"/>
</dbReference>
<dbReference type="HAMAP" id="MF_00165">
    <property type="entry name" value="Thymidylate_kinase"/>
    <property type="match status" value="1"/>
</dbReference>
<dbReference type="GO" id="GO:0006227">
    <property type="term" value="P:dUDP biosynthetic process"/>
    <property type="evidence" value="ECO:0007669"/>
    <property type="project" value="TreeGrafter"/>
</dbReference>
<gene>
    <name evidence="12" type="primary">tmk</name>
    <name evidence="14" type="ORF">CRV09_00465</name>
</gene>
<dbReference type="Gene3D" id="3.40.50.300">
    <property type="entry name" value="P-loop containing nucleotide triphosphate hydrolases"/>
    <property type="match status" value="1"/>
</dbReference>
<evidence type="ECO:0000256" key="3">
    <source>
        <dbReference type="ARBA" id="ARBA00017144"/>
    </source>
</evidence>
<dbReference type="NCBIfam" id="TIGR00041">
    <property type="entry name" value="DTMP_kinase"/>
    <property type="match status" value="1"/>
</dbReference>
<protein>
    <recommendedName>
        <fullName evidence="3 12">Thymidylate kinase</fullName>
        <ecNumber evidence="2 12">2.7.4.9</ecNumber>
    </recommendedName>
    <alternativeName>
        <fullName evidence="9 12">dTMP kinase</fullName>
    </alternativeName>
</protein>
<dbReference type="GO" id="GO:0004798">
    <property type="term" value="F:dTMP kinase activity"/>
    <property type="evidence" value="ECO:0007669"/>
    <property type="project" value="UniProtKB-UniRule"/>
</dbReference>
<dbReference type="InterPro" id="IPR018095">
    <property type="entry name" value="Thymidylate_kin_CS"/>
</dbReference>
<evidence type="ECO:0000256" key="9">
    <source>
        <dbReference type="ARBA" id="ARBA00029962"/>
    </source>
</evidence>
<feature type="domain" description="Thymidylate kinase-like" evidence="13">
    <location>
        <begin position="8"/>
        <end position="198"/>
    </location>
</feature>
<evidence type="ECO:0000256" key="12">
    <source>
        <dbReference type="HAMAP-Rule" id="MF_00165"/>
    </source>
</evidence>
<dbReference type="SUPFAM" id="SSF52540">
    <property type="entry name" value="P-loop containing nucleoside triphosphate hydrolases"/>
    <property type="match status" value="1"/>
</dbReference>
<comment type="caution">
    <text evidence="14">The sequence shown here is derived from an EMBL/GenBank/DDBJ whole genome shotgun (WGS) entry which is preliminary data.</text>
</comment>
<dbReference type="PANTHER" id="PTHR10344">
    <property type="entry name" value="THYMIDYLATE KINASE"/>
    <property type="match status" value="1"/>
</dbReference>
<sequence length="210" mass="24239">MNNKFIAIEGLEGAGKTTVCNFIAKILKERGIKNENIIITREPGGTQIAEYLRHLIKKKTKERMLNKTELLIMYAARVQVVENIIKPALKSGKWVIGDRHNLSSKAYQGGGRQLGSKLINQLSHMILGDFHPDITFYLDITPDICLQRLKIRSDLDRIELESLKFFERTRNYYLKITKKDNNIVLIDATKSLNEVIQDLKFVLLKWIKKQ</sequence>
<dbReference type="CDD" id="cd01672">
    <property type="entry name" value="TMPK"/>
    <property type="match status" value="1"/>
</dbReference>
<dbReference type="EC" id="2.7.4.9" evidence="2 12"/>
<evidence type="ECO:0000313" key="15">
    <source>
        <dbReference type="Proteomes" id="UP000295937"/>
    </source>
</evidence>
<comment type="similarity">
    <text evidence="1 12">Belongs to the thymidylate kinase family.</text>
</comment>
<dbReference type="Pfam" id="PF02223">
    <property type="entry name" value="Thymidylate_kin"/>
    <property type="match status" value="1"/>
</dbReference>
<evidence type="ECO:0000256" key="6">
    <source>
        <dbReference type="ARBA" id="ARBA00022741"/>
    </source>
</evidence>
<comment type="function">
    <text evidence="11 12">Phosphorylation of dTMP to form dTDP in both de novo and salvage pathways of dTTP synthesis.</text>
</comment>
<feature type="binding site" evidence="12">
    <location>
        <begin position="10"/>
        <end position="17"/>
    </location>
    <ligand>
        <name>ATP</name>
        <dbReference type="ChEBI" id="CHEBI:30616"/>
    </ligand>
</feature>
<organism evidence="14 15">
    <name type="scientific">Candidatus Pantoea edessiphila</name>
    <dbReference type="NCBI Taxonomy" id="2044610"/>
    <lineage>
        <taxon>Bacteria</taxon>
        <taxon>Pseudomonadati</taxon>
        <taxon>Pseudomonadota</taxon>
        <taxon>Gammaproteobacteria</taxon>
        <taxon>Enterobacterales</taxon>
        <taxon>Erwiniaceae</taxon>
        <taxon>Pantoea</taxon>
    </lineage>
</organism>
<comment type="catalytic activity">
    <reaction evidence="10 12">
        <text>dTMP + ATP = dTDP + ADP</text>
        <dbReference type="Rhea" id="RHEA:13517"/>
        <dbReference type="ChEBI" id="CHEBI:30616"/>
        <dbReference type="ChEBI" id="CHEBI:58369"/>
        <dbReference type="ChEBI" id="CHEBI:63528"/>
        <dbReference type="ChEBI" id="CHEBI:456216"/>
        <dbReference type="EC" id="2.7.4.9"/>
    </reaction>
</comment>
<dbReference type="GO" id="GO:0006235">
    <property type="term" value="P:dTTP biosynthetic process"/>
    <property type="evidence" value="ECO:0007669"/>
    <property type="project" value="UniProtKB-UniRule"/>
</dbReference>
<dbReference type="EMBL" id="PDKR01000001">
    <property type="protein sequence ID" value="PPI88775.1"/>
    <property type="molecule type" value="Genomic_DNA"/>
</dbReference>
<dbReference type="GO" id="GO:0005829">
    <property type="term" value="C:cytosol"/>
    <property type="evidence" value="ECO:0007669"/>
    <property type="project" value="TreeGrafter"/>
</dbReference>
<evidence type="ECO:0000256" key="11">
    <source>
        <dbReference type="ARBA" id="ARBA00057735"/>
    </source>
</evidence>
<dbReference type="InterPro" id="IPR018094">
    <property type="entry name" value="Thymidylate_kinase"/>
</dbReference>
<reference evidence="14 15" key="1">
    <citation type="journal article" date="2018" name="Genome Biol. Evol.">
        <title>Cladogenesis and Genomic Streamlining in Extracellular Endosymbionts of Tropical Stink Bugs.</title>
        <authorList>
            <person name="Otero-Bravo A."/>
            <person name="Goffredi S."/>
            <person name="Sabree Z.L."/>
        </authorList>
    </citation>
    <scope>NUCLEOTIDE SEQUENCE [LARGE SCALE GENOMIC DNA]</scope>
    <source>
        <strain evidence="14 15">SoEO</strain>
    </source>
</reference>
<dbReference type="Proteomes" id="UP000295937">
    <property type="component" value="Unassembled WGS sequence"/>
</dbReference>
<proteinExistence type="inferred from homology"/>
<evidence type="ECO:0000313" key="14">
    <source>
        <dbReference type="EMBL" id="PPI88775.1"/>
    </source>
</evidence>
<evidence type="ECO:0000256" key="4">
    <source>
        <dbReference type="ARBA" id="ARBA00022679"/>
    </source>
</evidence>